<dbReference type="GeneID" id="19265680"/>
<dbReference type="AlphaFoldDB" id="W3XLG1"/>
<accession>W3XLG1</accession>
<evidence type="ECO:0000313" key="1">
    <source>
        <dbReference type="EMBL" id="ETS86839.1"/>
    </source>
</evidence>
<dbReference type="InParanoid" id="W3XLG1"/>
<dbReference type="RefSeq" id="XP_007827439.1">
    <property type="nucleotide sequence ID" value="XM_007829248.1"/>
</dbReference>
<gene>
    <name evidence="1" type="ORF">PFICI_00667</name>
</gene>
<dbReference type="eggNOG" id="ENOG502S1AX">
    <property type="taxonomic scope" value="Eukaryota"/>
</dbReference>
<keyword evidence="2" id="KW-1185">Reference proteome</keyword>
<reference evidence="2" key="1">
    <citation type="journal article" date="2015" name="BMC Genomics">
        <title>Genomic and transcriptomic analysis of the endophytic fungus Pestalotiopsis fici reveals its lifestyle and high potential for synthesis of natural products.</title>
        <authorList>
            <person name="Wang X."/>
            <person name="Zhang X."/>
            <person name="Liu L."/>
            <person name="Xiang M."/>
            <person name="Wang W."/>
            <person name="Sun X."/>
            <person name="Che Y."/>
            <person name="Guo L."/>
            <person name="Liu G."/>
            <person name="Guo L."/>
            <person name="Wang C."/>
            <person name="Yin W.B."/>
            <person name="Stadler M."/>
            <person name="Zhang X."/>
            <person name="Liu X."/>
        </authorList>
    </citation>
    <scope>NUCLEOTIDE SEQUENCE [LARGE SCALE GENOMIC DNA]</scope>
    <source>
        <strain evidence="2">W106-1 / CGMCC3.15140</strain>
    </source>
</reference>
<name>W3XLG1_PESFW</name>
<sequence length="446" mass="50884">MGGQAFTKGPDGLYTPRMPRDIYEHVRDHCHALLRELFVMVATPIEGPGKSDFGDIDIFVAVKKEDYFGASAASNLPGAAEKLPFGTIAALFGAERKFQERDNVAMFAIPWPNHLPEGVKDTVDTTSDKLRFIQVDIHICPTIQNLEWFLFKHAHGDLWNLLGSTIRPFGLTVDEVGLYLRIPEVEKLDKKKAKVLLTTDPSETLRFLGLRLDKGQWEQAFSSKELVFEYAATCRFFWVKPKLADADHDDNDDDEGEGALDISGDYRKDKLKSNDRKRMNQRPLFRQWIEEFLPKCRAEGRFMTRPTTRQEVTEEASDEFGVRETYVTQLGDFLKERQRLTLWKEVIKPAIPNDLEPNFRSCAASAMKKIVMEDNEAFGVQPTTALKDDNGLYLEDKVRQFVEANWQEVGRVAVEQNHIRYLESLAAKAKKRTSTGDEKENMGPTQ</sequence>
<dbReference type="HOGENOM" id="CLU_032494_1_0_1"/>
<organism evidence="1 2">
    <name type="scientific">Pestalotiopsis fici (strain W106-1 / CGMCC3.15140)</name>
    <dbReference type="NCBI Taxonomy" id="1229662"/>
    <lineage>
        <taxon>Eukaryota</taxon>
        <taxon>Fungi</taxon>
        <taxon>Dikarya</taxon>
        <taxon>Ascomycota</taxon>
        <taxon>Pezizomycotina</taxon>
        <taxon>Sordariomycetes</taxon>
        <taxon>Xylariomycetidae</taxon>
        <taxon>Amphisphaeriales</taxon>
        <taxon>Sporocadaceae</taxon>
        <taxon>Pestalotiopsis</taxon>
    </lineage>
</organism>
<dbReference type="OMA" id="LFEWTRF"/>
<dbReference type="EMBL" id="KI912109">
    <property type="protein sequence ID" value="ETS86839.1"/>
    <property type="molecule type" value="Genomic_DNA"/>
</dbReference>
<proteinExistence type="predicted"/>
<protein>
    <submittedName>
        <fullName evidence="1">Uncharacterized protein</fullName>
    </submittedName>
</protein>
<evidence type="ECO:0000313" key="2">
    <source>
        <dbReference type="Proteomes" id="UP000030651"/>
    </source>
</evidence>
<dbReference type="KEGG" id="pfy:PFICI_00667"/>
<dbReference type="Proteomes" id="UP000030651">
    <property type="component" value="Unassembled WGS sequence"/>
</dbReference>
<dbReference type="OrthoDB" id="4708870at2759"/>